<dbReference type="Proteomes" id="UP001358586">
    <property type="component" value="Chromosome 2"/>
</dbReference>
<evidence type="ECO:0000313" key="2">
    <source>
        <dbReference type="Proteomes" id="UP001358586"/>
    </source>
</evidence>
<dbReference type="EMBL" id="JARKNE010000002">
    <property type="protein sequence ID" value="KAK5842843.1"/>
    <property type="molecule type" value="Genomic_DNA"/>
</dbReference>
<reference evidence="1 2" key="1">
    <citation type="submission" date="2023-03" db="EMBL/GenBank/DDBJ databases">
        <title>WGS of Gossypium arboreum.</title>
        <authorList>
            <person name="Yu D."/>
        </authorList>
    </citation>
    <scope>NUCLEOTIDE SEQUENCE [LARGE SCALE GENOMIC DNA]</scope>
    <source>
        <tissue evidence="1">Leaf</tissue>
    </source>
</reference>
<gene>
    <name evidence="1" type="ORF">PVK06_005254</name>
</gene>
<name>A0ABR0QVF1_GOSAR</name>
<keyword evidence="2" id="KW-1185">Reference proteome</keyword>
<evidence type="ECO:0000313" key="1">
    <source>
        <dbReference type="EMBL" id="KAK5842843.1"/>
    </source>
</evidence>
<sequence length="130" mass="15263">MLGSATCRRCQNGVENRKHLFGEFPTPKETWEKLNVTWPITDANIEYKDWIKNIFDSNFLFKWQIDSMCNVGDMDDEKQVYSRGESNKVGHILATEGLKRRETTYLMNEVPYFTAKEVDADRRWTEAMNA</sequence>
<organism evidence="1 2">
    <name type="scientific">Gossypium arboreum</name>
    <name type="common">Tree cotton</name>
    <name type="synonym">Gossypium nanking</name>
    <dbReference type="NCBI Taxonomy" id="29729"/>
    <lineage>
        <taxon>Eukaryota</taxon>
        <taxon>Viridiplantae</taxon>
        <taxon>Streptophyta</taxon>
        <taxon>Embryophyta</taxon>
        <taxon>Tracheophyta</taxon>
        <taxon>Spermatophyta</taxon>
        <taxon>Magnoliopsida</taxon>
        <taxon>eudicotyledons</taxon>
        <taxon>Gunneridae</taxon>
        <taxon>Pentapetalae</taxon>
        <taxon>rosids</taxon>
        <taxon>malvids</taxon>
        <taxon>Malvales</taxon>
        <taxon>Malvaceae</taxon>
        <taxon>Malvoideae</taxon>
        <taxon>Gossypium</taxon>
    </lineage>
</organism>
<protein>
    <submittedName>
        <fullName evidence="1">Uncharacterized protein</fullName>
    </submittedName>
</protein>
<comment type="caution">
    <text evidence="1">The sequence shown here is derived from an EMBL/GenBank/DDBJ whole genome shotgun (WGS) entry which is preliminary data.</text>
</comment>
<accession>A0ABR0QVF1</accession>
<proteinExistence type="predicted"/>